<evidence type="ECO:0000256" key="2">
    <source>
        <dbReference type="ARBA" id="ARBA00023002"/>
    </source>
</evidence>
<dbReference type="SUPFAM" id="SSF51735">
    <property type="entry name" value="NAD(P)-binding Rossmann-fold domains"/>
    <property type="match status" value="1"/>
</dbReference>
<keyword evidence="2" id="KW-0560">Oxidoreductase</keyword>
<dbReference type="Pfam" id="PF22725">
    <property type="entry name" value="GFO_IDH_MocA_C3"/>
    <property type="match status" value="1"/>
</dbReference>
<evidence type="ECO:0000259" key="3">
    <source>
        <dbReference type="Pfam" id="PF01408"/>
    </source>
</evidence>
<dbReference type="Proteomes" id="UP001143480">
    <property type="component" value="Unassembled WGS sequence"/>
</dbReference>
<dbReference type="InterPro" id="IPR055170">
    <property type="entry name" value="GFO_IDH_MocA-like_dom"/>
</dbReference>
<dbReference type="EMBL" id="BSFP01000006">
    <property type="protein sequence ID" value="GLL00070.1"/>
    <property type="molecule type" value="Genomic_DNA"/>
</dbReference>
<gene>
    <name evidence="5" type="ORF">GCM10017581_018100</name>
</gene>
<feature type="domain" description="Gfo/Idh/MocA-like oxidoreductase N-terminal" evidence="3">
    <location>
        <begin position="1"/>
        <end position="118"/>
    </location>
</feature>
<protein>
    <submittedName>
        <fullName evidence="5">Dehydrogenase</fullName>
    </submittedName>
</protein>
<reference evidence="5" key="1">
    <citation type="journal article" date="2014" name="Int. J. Syst. Evol. Microbiol.">
        <title>Complete genome sequence of Corynebacterium casei LMG S-19264T (=DSM 44701T), isolated from a smear-ripened cheese.</title>
        <authorList>
            <consortium name="US DOE Joint Genome Institute (JGI-PGF)"/>
            <person name="Walter F."/>
            <person name="Albersmeier A."/>
            <person name="Kalinowski J."/>
            <person name="Ruckert C."/>
        </authorList>
    </citation>
    <scope>NUCLEOTIDE SEQUENCE</scope>
    <source>
        <strain evidence="5">VKM Ac-1321</strain>
    </source>
</reference>
<dbReference type="InterPro" id="IPR036291">
    <property type="entry name" value="NAD(P)-bd_dom_sf"/>
</dbReference>
<dbReference type="GO" id="GO:0016491">
    <property type="term" value="F:oxidoreductase activity"/>
    <property type="evidence" value="ECO:0007669"/>
    <property type="project" value="UniProtKB-KW"/>
</dbReference>
<dbReference type="PANTHER" id="PTHR42840">
    <property type="entry name" value="NAD(P)-BINDING ROSSMANN-FOLD SUPERFAMILY PROTEIN-RELATED"/>
    <property type="match status" value="1"/>
</dbReference>
<dbReference type="PANTHER" id="PTHR42840:SF3">
    <property type="entry name" value="BINDING ROSSMANN FOLD OXIDOREDUCTASE, PUTATIVE (AFU_ORTHOLOGUE AFUA_2G10240)-RELATED"/>
    <property type="match status" value="1"/>
</dbReference>
<comment type="similarity">
    <text evidence="1">Belongs to the Gfo/Idh/MocA family.</text>
</comment>
<name>A0A9W6NJM6_9ACTN</name>
<sequence>MRIGLIGAGRIGAVHARSLAGDPRVHRVDVVDADAERGRQVAAAVGGHVADGLDALLDSAPDAVVIAAPTHTHAELVVQCAGRGVPVLCEKPVFADLDTARRVAAQVRETGTLVQVGFQRRYDPGYRRGFEAVRSGALGQLRRMHMVTADPEPPPAAYVAVSGGIHRDCQIHDFDVLRWISGREVVEVYATGANRGAGYIGAAGDADEAVAVLTLDDGTLATMQASRYNGAGYDVRMELAGSGATLAVGLDTRVPLRSLEPNAPALAESAWSGFMDRFAPAYRAEVTAFLDLVVAAAGAGVAPEGHCTVDDALQALLIAEAAAVSRRERRPVSLAELGSGAVLAGTAAG</sequence>
<dbReference type="RefSeq" id="WP_261962839.1">
    <property type="nucleotide sequence ID" value="NZ_BAAAXA010000001.1"/>
</dbReference>
<feature type="domain" description="GFO/IDH/MocA-like oxidoreductase" evidence="4">
    <location>
        <begin position="131"/>
        <end position="246"/>
    </location>
</feature>
<keyword evidence="6" id="KW-1185">Reference proteome</keyword>
<organism evidence="5 6">
    <name type="scientific">Dactylosporangium matsuzakiense</name>
    <dbReference type="NCBI Taxonomy" id="53360"/>
    <lineage>
        <taxon>Bacteria</taxon>
        <taxon>Bacillati</taxon>
        <taxon>Actinomycetota</taxon>
        <taxon>Actinomycetes</taxon>
        <taxon>Micromonosporales</taxon>
        <taxon>Micromonosporaceae</taxon>
        <taxon>Dactylosporangium</taxon>
    </lineage>
</organism>
<evidence type="ECO:0000313" key="6">
    <source>
        <dbReference type="Proteomes" id="UP001143480"/>
    </source>
</evidence>
<proteinExistence type="inferred from homology"/>
<dbReference type="SUPFAM" id="SSF55347">
    <property type="entry name" value="Glyceraldehyde-3-phosphate dehydrogenase-like, C-terminal domain"/>
    <property type="match status" value="1"/>
</dbReference>
<evidence type="ECO:0000256" key="1">
    <source>
        <dbReference type="ARBA" id="ARBA00010928"/>
    </source>
</evidence>
<accession>A0A9W6NJM6</accession>
<evidence type="ECO:0000313" key="5">
    <source>
        <dbReference type="EMBL" id="GLL00070.1"/>
    </source>
</evidence>
<dbReference type="Gene3D" id="3.30.360.10">
    <property type="entry name" value="Dihydrodipicolinate Reductase, domain 2"/>
    <property type="match status" value="1"/>
</dbReference>
<dbReference type="InterPro" id="IPR000683">
    <property type="entry name" value="Gfo/Idh/MocA-like_OxRdtase_N"/>
</dbReference>
<dbReference type="GO" id="GO:0000166">
    <property type="term" value="F:nucleotide binding"/>
    <property type="evidence" value="ECO:0007669"/>
    <property type="project" value="InterPro"/>
</dbReference>
<evidence type="ECO:0000259" key="4">
    <source>
        <dbReference type="Pfam" id="PF22725"/>
    </source>
</evidence>
<dbReference type="Gene3D" id="3.40.50.720">
    <property type="entry name" value="NAD(P)-binding Rossmann-like Domain"/>
    <property type="match status" value="1"/>
</dbReference>
<comment type="caution">
    <text evidence="5">The sequence shown here is derived from an EMBL/GenBank/DDBJ whole genome shotgun (WGS) entry which is preliminary data.</text>
</comment>
<reference evidence="5" key="2">
    <citation type="submission" date="2023-01" db="EMBL/GenBank/DDBJ databases">
        <authorList>
            <person name="Sun Q."/>
            <person name="Evtushenko L."/>
        </authorList>
    </citation>
    <scope>NUCLEOTIDE SEQUENCE</scope>
    <source>
        <strain evidence="5">VKM Ac-1321</strain>
    </source>
</reference>
<dbReference type="Pfam" id="PF01408">
    <property type="entry name" value="GFO_IDH_MocA"/>
    <property type="match status" value="1"/>
</dbReference>
<dbReference type="AlphaFoldDB" id="A0A9W6NJM6"/>